<proteinExistence type="predicted"/>
<accession>X0VJQ3</accession>
<feature type="non-terminal residue" evidence="1">
    <location>
        <position position="1"/>
    </location>
</feature>
<organism evidence="1">
    <name type="scientific">marine sediment metagenome</name>
    <dbReference type="NCBI Taxonomy" id="412755"/>
    <lineage>
        <taxon>unclassified sequences</taxon>
        <taxon>metagenomes</taxon>
        <taxon>ecological metagenomes</taxon>
    </lineage>
</organism>
<gene>
    <name evidence="1" type="ORF">S01H1_41650</name>
</gene>
<sequence length="266" mass="27485">ELASFSLCALGTTISTGWATGNLASLKAMPDLPILCVDKVAAAYLELGTAQTDATTKTDITAVATIEGSMFGKGIHGITGLAAGVNAVTASATYHILNMSGGDITESWYAYENTNANTHVALGGIFRDQNDGTLGVDEAAARVTSSMIFAGFCYDGSALTTLGQDTYRLAALILIHERTIGLQSQIGTAGVGLFDLGGMSTEMKAEVQLECTDAIEADNLDHFMQAAVDTSLATVVADNSALGYALVISGVTNFDRTLHSLQAIAG</sequence>
<dbReference type="EMBL" id="BARS01026431">
    <property type="protein sequence ID" value="GAG00816.1"/>
    <property type="molecule type" value="Genomic_DNA"/>
</dbReference>
<protein>
    <submittedName>
        <fullName evidence="1">Uncharacterized protein</fullName>
    </submittedName>
</protein>
<feature type="non-terminal residue" evidence="1">
    <location>
        <position position="266"/>
    </location>
</feature>
<evidence type="ECO:0000313" key="1">
    <source>
        <dbReference type="EMBL" id="GAG00816.1"/>
    </source>
</evidence>
<name>X0VJQ3_9ZZZZ</name>
<comment type="caution">
    <text evidence="1">The sequence shown here is derived from an EMBL/GenBank/DDBJ whole genome shotgun (WGS) entry which is preliminary data.</text>
</comment>
<reference evidence="1" key="1">
    <citation type="journal article" date="2014" name="Front. Microbiol.">
        <title>High frequency of phylogenetically diverse reductive dehalogenase-homologous genes in deep subseafloor sedimentary metagenomes.</title>
        <authorList>
            <person name="Kawai M."/>
            <person name="Futagami T."/>
            <person name="Toyoda A."/>
            <person name="Takaki Y."/>
            <person name="Nishi S."/>
            <person name="Hori S."/>
            <person name="Arai W."/>
            <person name="Tsubouchi T."/>
            <person name="Morono Y."/>
            <person name="Uchiyama I."/>
            <person name="Ito T."/>
            <person name="Fujiyama A."/>
            <person name="Inagaki F."/>
            <person name="Takami H."/>
        </authorList>
    </citation>
    <scope>NUCLEOTIDE SEQUENCE</scope>
    <source>
        <strain evidence="1">Expedition CK06-06</strain>
    </source>
</reference>
<dbReference type="AlphaFoldDB" id="X0VJQ3"/>